<feature type="transmembrane region" description="Helical" evidence="6">
    <location>
        <begin position="65"/>
        <end position="84"/>
    </location>
</feature>
<dbReference type="PANTHER" id="PTHR11132">
    <property type="entry name" value="SOLUTE CARRIER FAMILY 35"/>
    <property type="match status" value="1"/>
</dbReference>
<feature type="region of interest" description="Disordered" evidence="5">
    <location>
        <begin position="14"/>
        <end position="59"/>
    </location>
</feature>
<reference evidence="8" key="1">
    <citation type="journal article" date="2023" name="PhytoFront">
        <title>Draft Genome Resources of Seven Strains of Tilletia horrida, Causal Agent of Kernel Smut of Rice.</title>
        <authorList>
            <person name="Khanal S."/>
            <person name="Antony Babu S."/>
            <person name="Zhou X.G."/>
        </authorList>
    </citation>
    <scope>NUCLEOTIDE SEQUENCE</scope>
    <source>
        <strain evidence="8">TX3</strain>
    </source>
</reference>
<evidence type="ECO:0000256" key="2">
    <source>
        <dbReference type="ARBA" id="ARBA00022692"/>
    </source>
</evidence>
<protein>
    <recommendedName>
        <fullName evidence="7">Sugar phosphate transporter domain-containing protein</fullName>
    </recommendedName>
</protein>
<evidence type="ECO:0000256" key="4">
    <source>
        <dbReference type="ARBA" id="ARBA00023136"/>
    </source>
</evidence>
<comment type="caution">
    <text evidence="8">The sequence shown here is derived from an EMBL/GenBank/DDBJ whole genome shotgun (WGS) entry which is preliminary data.</text>
</comment>
<feature type="transmembrane region" description="Helical" evidence="6">
    <location>
        <begin position="137"/>
        <end position="160"/>
    </location>
</feature>
<sequence length="359" mass="38169">MSYQPVPQSVAIEVEEKHDPINGHARPASSSAGAAASGAGGAHHSGPSILPGGGGSSKSNNKPKLHPAFIITLWIALSSSVIVYNKYVLDKKALNFPYPIFLTTWHMFVATIGTRLLARYTNLLNGLRDVEMTRDRWLKNILPIGALFSGSLVFSNMAYLTLSVSYIQMLKAFMPVAVLLLSFAVGLKAVSASLLGIVLAISGGVAIASYGEAEFVYSGFVEQCIAIGFESSRLVMIQILLQGLKMDPLVSLYFFAPVCAAINTVLLVLREGTAPFENLYRLGAFVLITNAGVAFGLNIAMVFLIGAASSLTLTLAGLFKDILLIFGSVVLLGSTVTQIQFLGYGIALAGLMAFKMHKG</sequence>
<feature type="compositionally biased region" description="Low complexity" evidence="5">
    <location>
        <begin position="23"/>
        <end position="37"/>
    </location>
</feature>
<dbReference type="Proteomes" id="UP001176521">
    <property type="component" value="Unassembled WGS sequence"/>
</dbReference>
<feature type="domain" description="Sugar phosphate transporter" evidence="7">
    <location>
        <begin position="68"/>
        <end position="352"/>
    </location>
</feature>
<name>A0AAN6GFW6_9BASI</name>
<evidence type="ECO:0000313" key="9">
    <source>
        <dbReference type="Proteomes" id="UP001176521"/>
    </source>
</evidence>
<keyword evidence="4 6" id="KW-0472">Membrane</keyword>
<evidence type="ECO:0000259" key="7">
    <source>
        <dbReference type="Pfam" id="PF03151"/>
    </source>
</evidence>
<dbReference type="InterPro" id="IPR004853">
    <property type="entry name" value="Sugar_P_trans_dom"/>
</dbReference>
<keyword evidence="9" id="KW-1185">Reference proteome</keyword>
<dbReference type="Pfam" id="PF03151">
    <property type="entry name" value="TPT"/>
    <property type="match status" value="1"/>
</dbReference>
<proteinExistence type="predicted"/>
<comment type="subcellular location">
    <subcellularLocation>
        <location evidence="1">Membrane</location>
        <topology evidence="1">Multi-pass membrane protein</topology>
    </subcellularLocation>
</comment>
<feature type="transmembrane region" description="Helical" evidence="6">
    <location>
        <begin position="250"/>
        <end position="270"/>
    </location>
</feature>
<feature type="transmembrane region" description="Helical" evidence="6">
    <location>
        <begin position="282"/>
        <end position="305"/>
    </location>
</feature>
<feature type="transmembrane region" description="Helical" evidence="6">
    <location>
        <begin position="96"/>
        <end position="117"/>
    </location>
</feature>
<dbReference type="GO" id="GO:0016020">
    <property type="term" value="C:membrane"/>
    <property type="evidence" value="ECO:0007669"/>
    <property type="project" value="UniProtKB-SubCell"/>
</dbReference>
<evidence type="ECO:0000256" key="5">
    <source>
        <dbReference type="SAM" id="MobiDB-lite"/>
    </source>
</evidence>
<evidence type="ECO:0000256" key="1">
    <source>
        <dbReference type="ARBA" id="ARBA00004141"/>
    </source>
</evidence>
<gene>
    <name evidence="8" type="ORF">OC842_002217</name>
</gene>
<accession>A0AAN6GFW6</accession>
<keyword evidence="3 6" id="KW-1133">Transmembrane helix</keyword>
<feature type="transmembrane region" description="Helical" evidence="6">
    <location>
        <begin position="325"/>
        <end position="354"/>
    </location>
</feature>
<keyword evidence="2 6" id="KW-0812">Transmembrane</keyword>
<dbReference type="InterPro" id="IPR050186">
    <property type="entry name" value="TPT_transporter"/>
</dbReference>
<organism evidence="8 9">
    <name type="scientific">Tilletia horrida</name>
    <dbReference type="NCBI Taxonomy" id="155126"/>
    <lineage>
        <taxon>Eukaryota</taxon>
        <taxon>Fungi</taxon>
        <taxon>Dikarya</taxon>
        <taxon>Basidiomycota</taxon>
        <taxon>Ustilaginomycotina</taxon>
        <taxon>Exobasidiomycetes</taxon>
        <taxon>Tilletiales</taxon>
        <taxon>Tilletiaceae</taxon>
        <taxon>Tilletia</taxon>
    </lineage>
</organism>
<dbReference type="EMBL" id="JAPDMQ010000090">
    <property type="protein sequence ID" value="KAK0535706.1"/>
    <property type="molecule type" value="Genomic_DNA"/>
</dbReference>
<dbReference type="AlphaFoldDB" id="A0AAN6GFW6"/>
<evidence type="ECO:0000313" key="8">
    <source>
        <dbReference type="EMBL" id="KAK0535706.1"/>
    </source>
</evidence>
<evidence type="ECO:0000256" key="3">
    <source>
        <dbReference type="ARBA" id="ARBA00022989"/>
    </source>
</evidence>
<evidence type="ECO:0000256" key="6">
    <source>
        <dbReference type="SAM" id="Phobius"/>
    </source>
</evidence>